<keyword evidence="3" id="KW-1185">Reference proteome</keyword>
<keyword evidence="2" id="KW-0675">Receptor</keyword>
<dbReference type="AlphaFoldDB" id="A0AAV3RYF4"/>
<dbReference type="InterPro" id="IPR013103">
    <property type="entry name" value="RVT_2"/>
</dbReference>
<gene>
    <name evidence="2" type="ORF">LIER_34011</name>
</gene>
<comment type="caution">
    <text evidence="2">The sequence shown here is derived from an EMBL/GenBank/DDBJ whole genome shotgun (WGS) entry which is preliminary data.</text>
</comment>
<dbReference type="PANTHER" id="PTHR11439">
    <property type="entry name" value="GAG-POL-RELATED RETROTRANSPOSON"/>
    <property type="match status" value="1"/>
</dbReference>
<proteinExistence type="predicted"/>
<organism evidence="2 3">
    <name type="scientific">Lithospermum erythrorhizon</name>
    <name type="common">Purple gromwell</name>
    <name type="synonym">Lithospermum officinale var. erythrorhizon</name>
    <dbReference type="NCBI Taxonomy" id="34254"/>
    <lineage>
        <taxon>Eukaryota</taxon>
        <taxon>Viridiplantae</taxon>
        <taxon>Streptophyta</taxon>
        <taxon>Embryophyta</taxon>
        <taxon>Tracheophyta</taxon>
        <taxon>Spermatophyta</taxon>
        <taxon>Magnoliopsida</taxon>
        <taxon>eudicotyledons</taxon>
        <taxon>Gunneridae</taxon>
        <taxon>Pentapetalae</taxon>
        <taxon>asterids</taxon>
        <taxon>lamiids</taxon>
        <taxon>Boraginales</taxon>
        <taxon>Boraginaceae</taxon>
        <taxon>Boraginoideae</taxon>
        <taxon>Lithospermeae</taxon>
        <taxon>Lithospermum</taxon>
    </lineage>
</organism>
<dbReference type="PANTHER" id="PTHR11439:SF462">
    <property type="match status" value="1"/>
</dbReference>
<accession>A0AAV3RYF4</accession>
<dbReference type="InterPro" id="IPR043502">
    <property type="entry name" value="DNA/RNA_pol_sf"/>
</dbReference>
<dbReference type="SUPFAM" id="SSF56672">
    <property type="entry name" value="DNA/RNA polymerases"/>
    <property type="match status" value="1"/>
</dbReference>
<evidence type="ECO:0000313" key="3">
    <source>
        <dbReference type="Proteomes" id="UP001454036"/>
    </source>
</evidence>
<reference evidence="2 3" key="1">
    <citation type="submission" date="2024-01" db="EMBL/GenBank/DDBJ databases">
        <title>The complete chloroplast genome sequence of Lithospermum erythrorhizon: insights into the phylogenetic relationship among Boraginaceae species and the maternal lineages of purple gromwells.</title>
        <authorList>
            <person name="Okada T."/>
            <person name="Watanabe K."/>
        </authorList>
    </citation>
    <scope>NUCLEOTIDE SEQUENCE [LARGE SCALE GENOMIC DNA]</scope>
</reference>
<feature type="domain" description="Reverse transcriptase Ty1/copia-type" evidence="1">
    <location>
        <begin position="1"/>
        <end position="50"/>
    </location>
</feature>
<dbReference type="EMBL" id="BAABME010013976">
    <property type="protein sequence ID" value="GAA0186723.1"/>
    <property type="molecule type" value="Genomic_DNA"/>
</dbReference>
<keyword evidence="2" id="KW-0812">Transmembrane</keyword>
<protein>
    <submittedName>
        <fullName evidence="2">Transmembrane signal receptor</fullName>
    </submittedName>
</protein>
<dbReference type="Proteomes" id="UP001454036">
    <property type="component" value="Unassembled WGS sequence"/>
</dbReference>
<keyword evidence="2" id="KW-0472">Membrane</keyword>
<name>A0AAV3RYF4_LITER</name>
<evidence type="ECO:0000259" key="1">
    <source>
        <dbReference type="Pfam" id="PF07727"/>
    </source>
</evidence>
<evidence type="ECO:0000313" key="2">
    <source>
        <dbReference type="EMBL" id="GAA0186723.1"/>
    </source>
</evidence>
<sequence length="120" mass="13531">MKDLGKLKYFLGIEVARSHEGIFLCQRKYALDIISETGLLGSKPVTFPMEQNQTLGLSTSTELADGEKYRRLVGCLLYLAFTRPDICFAVQVLSQFLQKPKEDYWVAALHVVRYLKGSPG</sequence>
<dbReference type="Pfam" id="PF07727">
    <property type="entry name" value="RVT_2"/>
    <property type="match status" value="1"/>
</dbReference>